<accession>A0A0F8ZYG9</accession>
<evidence type="ECO:0000256" key="2">
    <source>
        <dbReference type="SAM" id="MobiDB-lite"/>
    </source>
</evidence>
<proteinExistence type="predicted"/>
<feature type="region of interest" description="Disordered" evidence="2">
    <location>
        <begin position="1"/>
        <end position="24"/>
    </location>
</feature>
<organism evidence="3">
    <name type="scientific">marine sediment metagenome</name>
    <dbReference type="NCBI Taxonomy" id="412755"/>
    <lineage>
        <taxon>unclassified sequences</taxon>
        <taxon>metagenomes</taxon>
        <taxon>ecological metagenomes</taxon>
    </lineage>
</organism>
<dbReference type="AlphaFoldDB" id="A0A0F8ZYG9"/>
<feature type="compositionally biased region" description="Basic and acidic residues" evidence="2">
    <location>
        <begin position="10"/>
        <end position="24"/>
    </location>
</feature>
<evidence type="ECO:0000256" key="1">
    <source>
        <dbReference type="SAM" id="Coils"/>
    </source>
</evidence>
<name>A0A0F8ZYG9_9ZZZZ</name>
<protein>
    <submittedName>
        <fullName evidence="3">Uncharacterized protein</fullName>
    </submittedName>
</protein>
<comment type="caution">
    <text evidence="3">The sequence shown here is derived from an EMBL/GenBank/DDBJ whole genome shotgun (WGS) entry which is preliminary data.</text>
</comment>
<feature type="coiled-coil region" evidence="1">
    <location>
        <begin position="36"/>
        <end position="70"/>
    </location>
</feature>
<keyword evidence="1" id="KW-0175">Coiled coil</keyword>
<evidence type="ECO:0000313" key="3">
    <source>
        <dbReference type="EMBL" id="KKK99002.1"/>
    </source>
</evidence>
<reference evidence="3" key="1">
    <citation type="journal article" date="2015" name="Nature">
        <title>Complex archaea that bridge the gap between prokaryotes and eukaryotes.</title>
        <authorList>
            <person name="Spang A."/>
            <person name="Saw J.H."/>
            <person name="Jorgensen S.L."/>
            <person name="Zaremba-Niedzwiedzka K."/>
            <person name="Martijn J."/>
            <person name="Lind A.E."/>
            <person name="van Eijk R."/>
            <person name="Schleper C."/>
            <person name="Guy L."/>
            <person name="Ettema T.J."/>
        </authorList>
    </citation>
    <scope>NUCLEOTIDE SEQUENCE</scope>
</reference>
<dbReference type="EMBL" id="LAZR01045379">
    <property type="protein sequence ID" value="KKK99002.1"/>
    <property type="molecule type" value="Genomic_DNA"/>
</dbReference>
<feature type="non-terminal residue" evidence="3">
    <location>
        <position position="212"/>
    </location>
</feature>
<sequence length="212" mass="22261">MADQQNPASDNREDIMKSASKSAHDVKKLRQYIKALKALQKGLKTESDQYKALEKDAKRLEIVVSRLIKSKTQLAKVADTLTSKLGSSGVGGGITRFGTAAVNASTSVNKLDGSMNVLGQSTNMTASVFGGWVSAVQLAITVVVKLADELDKAQIKQANLQRSFGAGNISIRESFNAIATGWKIAGVAGAEAAPKLNAAIRAARGQSGGDLM</sequence>
<gene>
    <name evidence="3" type="ORF">LCGC14_2637090</name>
</gene>